<organism evidence="1 2">
    <name type="scientific">Lipingzhangella halophila</name>
    <dbReference type="NCBI Taxonomy" id="1783352"/>
    <lineage>
        <taxon>Bacteria</taxon>
        <taxon>Bacillati</taxon>
        <taxon>Actinomycetota</taxon>
        <taxon>Actinomycetes</taxon>
        <taxon>Streptosporangiales</taxon>
        <taxon>Nocardiopsidaceae</taxon>
        <taxon>Lipingzhangella</taxon>
    </lineage>
</organism>
<evidence type="ECO:0000313" key="1">
    <source>
        <dbReference type="EMBL" id="MBB4931417.1"/>
    </source>
</evidence>
<comment type="caution">
    <text evidence="1">The sequence shown here is derived from an EMBL/GenBank/DDBJ whole genome shotgun (WGS) entry which is preliminary data.</text>
</comment>
<sequence>MKDRPTLAQIKRSWPATVNASEAARAIGCSKSHLNALIKQGQAPVQTVPGLGSRNRVITASLIRLLEGPDAHDQKGDDDAA</sequence>
<name>A0A7W7RGD9_9ACTN</name>
<accession>A0A7W7RGD9</accession>
<gene>
    <name evidence="1" type="ORF">F4561_002237</name>
</gene>
<dbReference type="Proteomes" id="UP000523007">
    <property type="component" value="Unassembled WGS sequence"/>
</dbReference>
<protein>
    <recommendedName>
        <fullName evidence="3">DNA-binding protein</fullName>
    </recommendedName>
</protein>
<evidence type="ECO:0000313" key="2">
    <source>
        <dbReference type="Proteomes" id="UP000523007"/>
    </source>
</evidence>
<proteinExistence type="predicted"/>
<dbReference type="RefSeq" id="WP_184577551.1">
    <property type="nucleotide sequence ID" value="NZ_JACHJT010000001.1"/>
</dbReference>
<keyword evidence="2" id="KW-1185">Reference proteome</keyword>
<evidence type="ECO:0008006" key="3">
    <source>
        <dbReference type="Google" id="ProtNLM"/>
    </source>
</evidence>
<dbReference type="AlphaFoldDB" id="A0A7W7RGD9"/>
<dbReference type="EMBL" id="JACHJT010000001">
    <property type="protein sequence ID" value="MBB4931417.1"/>
    <property type="molecule type" value="Genomic_DNA"/>
</dbReference>
<reference evidence="1 2" key="1">
    <citation type="submission" date="2020-08" db="EMBL/GenBank/DDBJ databases">
        <title>Sequencing the genomes of 1000 actinobacteria strains.</title>
        <authorList>
            <person name="Klenk H.-P."/>
        </authorList>
    </citation>
    <scope>NUCLEOTIDE SEQUENCE [LARGE SCALE GENOMIC DNA]</scope>
    <source>
        <strain evidence="1 2">DSM 102030</strain>
    </source>
</reference>